<keyword evidence="3" id="KW-1133">Transmembrane helix</keyword>
<evidence type="ECO:0000256" key="1">
    <source>
        <dbReference type="SAM" id="Coils"/>
    </source>
</evidence>
<feature type="coiled-coil region" evidence="1">
    <location>
        <begin position="291"/>
        <end position="372"/>
    </location>
</feature>
<dbReference type="AlphaFoldDB" id="A0A917WRC9"/>
<name>A0A917WRC9_9ACTN</name>
<gene>
    <name evidence="4" type="ORF">GCM10007977_024570</name>
</gene>
<feature type="transmembrane region" description="Helical" evidence="3">
    <location>
        <begin position="77"/>
        <end position="95"/>
    </location>
</feature>
<keyword evidence="5" id="KW-1185">Reference proteome</keyword>
<dbReference type="EMBL" id="BMPI01000010">
    <property type="protein sequence ID" value="GGM22497.1"/>
    <property type="molecule type" value="Genomic_DNA"/>
</dbReference>
<feature type="transmembrane region" description="Helical" evidence="3">
    <location>
        <begin position="116"/>
        <end position="136"/>
    </location>
</feature>
<feature type="region of interest" description="Disordered" evidence="2">
    <location>
        <begin position="396"/>
        <end position="417"/>
    </location>
</feature>
<protein>
    <submittedName>
        <fullName evidence="4">Uncharacterized protein</fullName>
    </submittedName>
</protein>
<organism evidence="4 5">
    <name type="scientific">Dactylosporangium sucinum</name>
    <dbReference type="NCBI Taxonomy" id="1424081"/>
    <lineage>
        <taxon>Bacteria</taxon>
        <taxon>Bacillati</taxon>
        <taxon>Actinomycetota</taxon>
        <taxon>Actinomycetes</taxon>
        <taxon>Micromonosporales</taxon>
        <taxon>Micromonosporaceae</taxon>
        <taxon>Dactylosporangium</taxon>
    </lineage>
</organism>
<reference evidence="4" key="2">
    <citation type="submission" date="2020-09" db="EMBL/GenBank/DDBJ databases">
        <authorList>
            <person name="Sun Q."/>
            <person name="Ohkuma M."/>
        </authorList>
    </citation>
    <scope>NUCLEOTIDE SEQUENCE</scope>
    <source>
        <strain evidence="4">JCM 19831</strain>
    </source>
</reference>
<dbReference type="RefSeq" id="WP_190249911.1">
    <property type="nucleotide sequence ID" value="NZ_BMPI01000010.1"/>
</dbReference>
<evidence type="ECO:0000256" key="2">
    <source>
        <dbReference type="SAM" id="MobiDB-lite"/>
    </source>
</evidence>
<accession>A0A917WRC9</accession>
<comment type="caution">
    <text evidence="4">The sequence shown here is derived from an EMBL/GenBank/DDBJ whole genome shotgun (WGS) entry which is preliminary data.</text>
</comment>
<feature type="transmembrane region" description="Helical" evidence="3">
    <location>
        <begin position="20"/>
        <end position="38"/>
    </location>
</feature>
<keyword evidence="3" id="KW-0472">Membrane</keyword>
<keyword evidence="1" id="KW-0175">Coiled coil</keyword>
<feature type="transmembrane region" description="Helical" evidence="3">
    <location>
        <begin position="50"/>
        <end position="71"/>
    </location>
</feature>
<evidence type="ECO:0000313" key="4">
    <source>
        <dbReference type="EMBL" id="GGM22497.1"/>
    </source>
</evidence>
<proteinExistence type="predicted"/>
<evidence type="ECO:0000256" key="3">
    <source>
        <dbReference type="SAM" id="Phobius"/>
    </source>
</evidence>
<keyword evidence="3" id="KW-0812">Transmembrane</keyword>
<dbReference type="Proteomes" id="UP000642070">
    <property type="component" value="Unassembled WGS sequence"/>
</dbReference>
<reference evidence="4" key="1">
    <citation type="journal article" date="2014" name="Int. J. Syst. Evol. Microbiol.">
        <title>Complete genome sequence of Corynebacterium casei LMG S-19264T (=DSM 44701T), isolated from a smear-ripened cheese.</title>
        <authorList>
            <consortium name="US DOE Joint Genome Institute (JGI-PGF)"/>
            <person name="Walter F."/>
            <person name="Albersmeier A."/>
            <person name="Kalinowski J."/>
            <person name="Ruckert C."/>
        </authorList>
    </citation>
    <scope>NUCLEOTIDE SEQUENCE</scope>
    <source>
        <strain evidence="4">JCM 19831</strain>
    </source>
</reference>
<evidence type="ECO:0000313" key="5">
    <source>
        <dbReference type="Proteomes" id="UP000642070"/>
    </source>
</evidence>
<sequence length="509" mass="54688">MKGFTESIADAAAFAEHNAGLLILVGLALTVAMLAWGVRRAVRSGRPDKHLAMVSLLIGFSWSAEAMWKVATQKLDLAPAFALFAFVVFETQLAVEMIRAERSQKEHGRPGKHGKAAWMIAVVMGCIAAAASDSFVEVLLRFAVPLLVTHQWWAGMTGDGVTKAADAISWTWTPRRLLVALGLARPGAQDLATVDRQRHIQAMVKLRHQLHLADKPGTKPGKVQRLTAQLHKLALNSDPDMLDEVRDKITLVHDSAERTRPLTAAEHALVSAARTEADQARRHAELAATTAEAVRSELAEARAALERSTADAGQTGEQVRQLELQLQQVRHEAELAVEQIRRDAEVAIGQARREAQTEVEHARHEAERAIAAARLQPVNGNGNGNGHHGYTTVPAAGSPRASVTSLVPAPTSEQGGGDVALPATAQACAEWMALWVKVCQDLPGVALGSQSISEDTARDRFGCSVRHLRKVRNAARGGGLRLKAKELGAAIPEGFVNEPELVNGYAAVS</sequence>